<feature type="region of interest" description="Disordered" evidence="2">
    <location>
        <begin position="809"/>
        <end position="865"/>
    </location>
</feature>
<dbReference type="AlphaFoldDB" id="A0A803M3I7"/>
<dbReference type="Pfam" id="PF08646">
    <property type="entry name" value="Rep_fac-A_C"/>
    <property type="match status" value="1"/>
</dbReference>
<organism evidence="5 6">
    <name type="scientific">Chenopodium quinoa</name>
    <name type="common">Quinoa</name>
    <dbReference type="NCBI Taxonomy" id="63459"/>
    <lineage>
        <taxon>Eukaryota</taxon>
        <taxon>Viridiplantae</taxon>
        <taxon>Streptophyta</taxon>
        <taxon>Embryophyta</taxon>
        <taxon>Tracheophyta</taxon>
        <taxon>Spermatophyta</taxon>
        <taxon>Magnoliopsida</taxon>
        <taxon>eudicotyledons</taxon>
        <taxon>Gunneridae</taxon>
        <taxon>Pentapetalae</taxon>
        <taxon>Caryophyllales</taxon>
        <taxon>Chenopodiaceae</taxon>
        <taxon>Chenopodioideae</taxon>
        <taxon>Atripliceae</taxon>
        <taxon>Chenopodium</taxon>
    </lineage>
</organism>
<evidence type="ECO:0000256" key="2">
    <source>
        <dbReference type="SAM" id="MobiDB-lite"/>
    </source>
</evidence>
<evidence type="ECO:0000259" key="4">
    <source>
        <dbReference type="Pfam" id="PF08646"/>
    </source>
</evidence>
<reference evidence="5" key="2">
    <citation type="submission" date="2021-03" db="UniProtKB">
        <authorList>
            <consortium name="EnsemblPlants"/>
        </authorList>
    </citation>
    <scope>IDENTIFICATION</scope>
</reference>
<dbReference type="Proteomes" id="UP000596660">
    <property type="component" value="Unplaced"/>
</dbReference>
<feature type="coiled-coil region" evidence="1">
    <location>
        <begin position="239"/>
        <end position="316"/>
    </location>
</feature>
<evidence type="ECO:0000259" key="3">
    <source>
        <dbReference type="Pfam" id="PF02721"/>
    </source>
</evidence>
<feature type="domain" description="Replication protein A 70 kDa DNA-binding subunit B/D first OB fold" evidence="3">
    <location>
        <begin position="360"/>
        <end position="464"/>
    </location>
</feature>
<dbReference type="PANTHER" id="PTHR47165">
    <property type="entry name" value="OS03G0429900 PROTEIN"/>
    <property type="match status" value="1"/>
</dbReference>
<reference evidence="5" key="1">
    <citation type="journal article" date="2017" name="Nature">
        <title>The genome of Chenopodium quinoa.</title>
        <authorList>
            <person name="Jarvis D.E."/>
            <person name="Ho Y.S."/>
            <person name="Lightfoot D.J."/>
            <person name="Schmoeckel S.M."/>
            <person name="Li B."/>
            <person name="Borm T.J.A."/>
            <person name="Ohyanagi H."/>
            <person name="Mineta K."/>
            <person name="Michell C.T."/>
            <person name="Saber N."/>
            <person name="Kharbatia N.M."/>
            <person name="Rupper R.R."/>
            <person name="Sharp A.R."/>
            <person name="Dally N."/>
            <person name="Boughton B.A."/>
            <person name="Woo Y.H."/>
            <person name="Gao G."/>
            <person name="Schijlen E.G.W.M."/>
            <person name="Guo X."/>
            <person name="Momin A.A."/>
            <person name="Negrao S."/>
            <person name="Al-Babili S."/>
            <person name="Gehring C."/>
            <person name="Roessner U."/>
            <person name="Jung C."/>
            <person name="Murphy K."/>
            <person name="Arold S.T."/>
            <person name="Gojobori T."/>
            <person name="van der Linden C.G."/>
            <person name="van Loo E.N."/>
            <person name="Jellen E.N."/>
            <person name="Maughan P.J."/>
            <person name="Tester M."/>
        </authorList>
    </citation>
    <scope>NUCLEOTIDE SEQUENCE [LARGE SCALE GENOMIC DNA]</scope>
    <source>
        <strain evidence="5">cv. PI 614886</strain>
    </source>
</reference>
<dbReference type="InterPro" id="IPR013955">
    <property type="entry name" value="Rep_factor-A_C"/>
</dbReference>
<protein>
    <recommendedName>
        <fullName evidence="7">Replication factor A C-terminal domain-containing protein</fullName>
    </recommendedName>
</protein>
<keyword evidence="1" id="KW-0175">Coiled coil</keyword>
<feature type="compositionally biased region" description="Basic and acidic residues" evidence="2">
    <location>
        <begin position="847"/>
        <end position="865"/>
    </location>
</feature>
<feature type="region of interest" description="Disordered" evidence="2">
    <location>
        <begin position="1"/>
        <end position="45"/>
    </location>
</feature>
<evidence type="ECO:0000313" key="5">
    <source>
        <dbReference type="EnsemblPlants" id="AUR62022786-RA:cds"/>
    </source>
</evidence>
<dbReference type="Gramene" id="AUR62022786-RA">
    <property type="protein sequence ID" value="AUR62022786-RA:cds"/>
    <property type="gene ID" value="AUR62022786"/>
</dbReference>
<dbReference type="PANTHER" id="PTHR47165:SF4">
    <property type="entry name" value="OS03G0429900 PROTEIN"/>
    <property type="match status" value="1"/>
</dbReference>
<name>A0A803M3I7_CHEQI</name>
<accession>A0A803M3I7</accession>
<keyword evidence="6" id="KW-1185">Reference proteome</keyword>
<dbReference type="EnsemblPlants" id="AUR62022786-RA">
    <property type="protein sequence ID" value="AUR62022786-RA:cds"/>
    <property type="gene ID" value="AUR62022786"/>
</dbReference>
<dbReference type="InterPro" id="IPR003871">
    <property type="entry name" value="RFA1B/D_OB_1st"/>
</dbReference>
<sequence>MVRPRNLGKAPVVGEGEEAERQQVVSSGPRRRQPLGRMPPLSHATNCSDMAERELTANVPIPAVPLVSARSFSPVTFREWEEPTSSDSGAVHGPHCLPEVLHESNCGLNYERLGINVKRKVIKKDPAITPTSKRAPALRANCLEIVSSSQYSKQKPWYLKRDPLFRLGPEEEILATAAAVEAGVSGSNPVTENEDSYEDELLDNLAITSRDQMIKDLDEQNSLFRIEAGKRQTGLETEIKRLKELVSSTEISLSEAQKQITLIKEQNDLKRSEFETEINNLKHTISSDNLRLMEVQKQLQTEKDHLENARELLKTRIYTQEQYNEGYENGYKVARRLAIHLEPNINWELAEEWMKTERVHLDELNPNSINFTVKVKVVEKSRQKMSSNTRATIFQTLYLQDEKNNKMRATLFGDQIKAYDEAIAYNGEYEISNATIKPMDDQYRTTNDQLPYQLHFNHRTIVQPVCIETGYVVPQYQSIASIPKLQVADERYEEAARQISSKYSAESYVREIVITDQTHNQTLTITAWNDLSGTASDAICLINYYVYKNNSYPKGDRVNMLREWVVAQKQLLQDRQARVLEIRDSAQEPSMKTIEELKEKKAANLLMEERHWIQATVPNASLDNVFVYTGCSRCGNKCKIPEGRQFTCIFCDNKNCVSAPRVAFKIEVVDVTGSMTLTSFNNDTEKMFGKTAADIKTMKDCGDVFGFQAIEEKLRKKNTFFKLGPSNSLGSSNMLEWSLKTIETSDDTFKKEERKVSVAQNAESEYTDLNDSIIIADEGERGVTNSTTLTVEPIKTPKLSTAEWTELCRSRRSGTKHSPMTPAPIGDTKSSLDYGKSTAAKKIRFTTPEKIERKSDEVAEKDPEE</sequence>
<dbReference type="Pfam" id="PF02721">
    <property type="entry name" value="DUF223"/>
    <property type="match status" value="1"/>
</dbReference>
<evidence type="ECO:0008006" key="7">
    <source>
        <dbReference type="Google" id="ProtNLM"/>
    </source>
</evidence>
<feature type="domain" description="Replication factor A C-terminal" evidence="4">
    <location>
        <begin position="614"/>
        <end position="723"/>
    </location>
</feature>
<evidence type="ECO:0000313" key="6">
    <source>
        <dbReference type="Proteomes" id="UP000596660"/>
    </source>
</evidence>
<dbReference type="SUPFAM" id="SSF50249">
    <property type="entry name" value="Nucleic acid-binding proteins"/>
    <property type="match status" value="2"/>
</dbReference>
<evidence type="ECO:0000256" key="1">
    <source>
        <dbReference type="SAM" id="Coils"/>
    </source>
</evidence>
<proteinExistence type="predicted"/>
<dbReference type="Gene3D" id="2.40.50.140">
    <property type="entry name" value="Nucleic acid-binding proteins"/>
    <property type="match status" value="2"/>
</dbReference>
<dbReference type="InterPro" id="IPR012340">
    <property type="entry name" value="NA-bd_OB-fold"/>
</dbReference>